<evidence type="ECO:0000313" key="2">
    <source>
        <dbReference type="Proteomes" id="UP001225356"/>
    </source>
</evidence>
<dbReference type="Proteomes" id="UP001225356">
    <property type="component" value="Unassembled WGS sequence"/>
</dbReference>
<keyword evidence="2" id="KW-1185">Reference proteome</keyword>
<dbReference type="Pfam" id="PF22612">
    <property type="entry name" value="GH113"/>
    <property type="match status" value="1"/>
</dbReference>
<dbReference type="EMBL" id="JAUSQU010000001">
    <property type="protein sequence ID" value="MDP9842824.1"/>
    <property type="molecule type" value="Genomic_DNA"/>
</dbReference>
<evidence type="ECO:0008006" key="3">
    <source>
        <dbReference type="Google" id="ProtNLM"/>
    </source>
</evidence>
<sequence length="327" mass="36669">MLNLRGISYLADGAEPDDLRRDLKIIARDLHCNTVMLICRDASQLIGAARCALDLGLDVHLRPDATDRPPPRMLEHLDTVAEAAEALRRDHPGRVTLLVGSEFSHTVSGIVPGPRSFLRLHLIIRYHRLLSRRIDRRLHKLLTRAVAVARSRFDGPITYAAAGWENVDWSLFDLVGVSLYRSARNQATYRDRLRALVRDHGKPVVVTEFGCGAFTGADQRGAGSFRIVDWFAEPPRIRGDHPRDESVQARYLGELIDLYDVEGVHGCFVFTFAMPDFPHKDDPGLDLDRAGFGVMAACGDATFRHKQAFHAVADRYREQVTERESPG</sequence>
<dbReference type="Gene3D" id="3.20.20.80">
    <property type="entry name" value="Glycosidases"/>
    <property type="match status" value="1"/>
</dbReference>
<proteinExistence type="predicted"/>
<reference evidence="1 2" key="1">
    <citation type="submission" date="2023-07" db="EMBL/GenBank/DDBJ databases">
        <title>Sequencing the genomes of 1000 actinobacteria strains.</title>
        <authorList>
            <person name="Klenk H.-P."/>
        </authorList>
    </citation>
    <scope>NUCLEOTIDE SEQUENCE [LARGE SCALE GENOMIC DNA]</scope>
    <source>
        <strain evidence="1 2">DSM 46740</strain>
    </source>
</reference>
<protein>
    <recommendedName>
        <fullName evidence="3">Abortive infection protein</fullName>
    </recommendedName>
</protein>
<dbReference type="InterPro" id="IPR017853">
    <property type="entry name" value="GH"/>
</dbReference>
<comment type="caution">
    <text evidence="1">The sequence shown here is derived from an EMBL/GenBank/DDBJ whole genome shotgun (WGS) entry which is preliminary data.</text>
</comment>
<name>A0ABT9Q9R2_9ACTN</name>
<organism evidence="1 2">
    <name type="scientific">Streptosporangium lutulentum</name>
    <dbReference type="NCBI Taxonomy" id="1461250"/>
    <lineage>
        <taxon>Bacteria</taxon>
        <taxon>Bacillati</taxon>
        <taxon>Actinomycetota</taxon>
        <taxon>Actinomycetes</taxon>
        <taxon>Streptosporangiales</taxon>
        <taxon>Streptosporangiaceae</taxon>
        <taxon>Streptosporangium</taxon>
    </lineage>
</organism>
<gene>
    <name evidence="1" type="ORF">J2853_002035</name>
</gene>
<evidence type="ECO:0000313" key="1">
    <source>
        <dbReference type="EMBL" id="MDP9842824.1"/>
    </source>
</evidence>
<dbReference type="RefSeq" id="WP_307556699.1">
    <property type="nucleotide sequence ID" value="NZ_JAUSQU010000001.1"/>
</dbReference>
<dbReference type="SUPFAM" id="SSF51445">
    <property type="entry name" value="(Trans)glycosidases"/>
    <property type="match status" value="1"/>
</dbReference>
<dbReference type="InterPro" id="IPR055151">
    <property type="entry name" value="GH113"/>
</dbReference>
<accession>A0ABT9Q9R2</accession>